<organism evidence="2 3">
    <name type="scientific">Polyangium jinanense</name>
    <dbReference type="NCBI Taxonomy" id="2829994"/>
    <lineage>
        <taxon>Bacteria</taxon>
        <taxon>Pseudomonadati</taxon>
        <taxon>Myxococcota</taxon>
        <taxon>Polyangia</taxon>
        <taxon>Polyangiales</taxon>
        <taxon>Polyangiaceae</taxon>
        <taxon>Polyangium</taxon>
    </lineage>
</organism>
<evidence type="ECO:0000313" key="2">
    <source>
        <dbReference type="EMBL" id="MDC3983406.1"/>
    </source>
</evidence>
<dbReference type="InterPro" id="IPR025511">
    <property type="entry name" value="DUF4398"/>
</dbReference>
<evidence type="ECO:0000259" key="1">
    <source>
        <dbReference type="Pfam" id="PF14346"/>
    </source>
</evidence>
<keyword evidence="3" id="KW-1185">Reference proteome</keyword>
<proteinExistence type="predicted"/>
<comment type="caution">
    <text evidence="2">The sequence shown here is derived from an EMBL/GenBank/DDBJ whole genome shotgun (WGS) entry which is preliminary data.</text>
</comment>
<protein>
    <submittedName>
        <fullName evidence="2">DUF4398 domain-containing protein</fullName>
    </submittedName>
</protein>
<dbReference type="Gene3D" id="1.20.1270.390">
    <property type="match status" value="1"/>
</dbReference>
<dbReference type="AlphaFoldDB" id="A0A9X4ATC3"/>
<name>A0A9X4ATC3_9BACT</name>
<reference evidence="2 3" key="1">
    <citation type="submission" date="2021-04" db="EMBL/GenBank/DDBJ databases">
        <title>Genome analysis of Polyangium sp.</title>
        <authorList>
            <person name="Li Y."/>
            <person name="Wang J."/>
        </authorList>
    </citation>
    <scope>NUCLEOTIDE SEQUENCE [LARGE SCALE GENOMIC DNA]</scope>
    <source>
        <strain evidence="2 3">SDU14</strain>
    </source>
</reference>
<evidence type="ECO:0000313" key="3">
    <source>
        <dbReference type="Proteomes" id="UP001151081"/>
    </source>
</evidence>
<dbReference type="EMBL" id="JAGTJJ010000013">
    <property type="protein sequence ID" value="MDC3983406.1"/>
    <property type="molecule type" value="Genomic_DNA"/>
</dbReference>
<dbReference type="Pfam" id="PF14346">
    <property type="entry name" value="DUF4398"/>
    <property type="match status" value="1"/>
</dbReference>
<feature type="domain" description="DUF4398" evidence="1">
    <location>
        <begin position="54"/>
        <end position="118"/>
    </location>
</feature>
<sequence>MGATDRFRRRSRKNAIVKAHVRRFRTGLLAAVGIFSLVGATGCGGSIYAITSSSASSKLETAEALGAERYAPYEFWYAKEHLHKAMEEASTADYGDAIKFASTAEEYAEKAIVLAKQAHEGSGR</sequence>
<dbReference type="Proteomes" id="UP001151081">
    <property type="component" value="Unassembled WGS sequence"/>
</dbReference>
<accession>A0A9X4ATC3</accession>
<gene>
    <name evidence="2" type="ORF">KEG57_23045</name>
</gene>